<dbReference type="EMBL" id="JACHHJ010000006">
    <property type="protein sequence ID" value="MBB6451359.1"/>
    <property type="molecule type" value="Genomic_DNA"/>
</dbReference>
<dbReference type="Pfam" id="PF06224">
    <property type="entry name" value="AlkZ-like"/>
    <property type="match status" value="1"/>
</dbReference>
<gene>
    <name evidence="1" type="ORF">HNR44_003366</name>
</gene>
<protein>
    <recommendedName>
        <fullName evidence="3">Winged helix DNA-binding domain-containing protein</fullName>
    </recommendedName>
</protein>
<dbReference type="PANTHER" id="PTHR30528:SF0">
    <property type="entry name" value="CYTOPLASMIC PROTEIN"/>
    <property type="match status" value="1"/>
</dbReference>
<proteinExistence type="predicted"/>
<reference evidence="1 2" key="1">
    <citation type="submission" date="2020-08" db="EMBL/GenBank/DDBJ databases">
        <title>Genomic Encyclopedia of Type Strains, Phase IV (KMG-IV): sequencing the most valuable type-strain genomes for metagenomic binning, comparative biology and taxonomic classification.</title>
        <authorList>
            <person name="Goeker M."/>
        </authorList>
    </citation>
    <scope>NUCLEOTIDE SEQUENCE [LARGE SCALE GENOMIC DNA]</scope>
    <source>
        <strain evidence="1 2">DSM 21769</strain>
    </source>
</reference>
<dbReference type="InterPro" id="IPR009351">
    <property type="entry name" value="AlkZ-like"/>
</dbReference>
<dbReference type="AlphaFoldDB" id="A0A841PRF7"/>
<keyword evidence="2" id="KW-1185">Reference proteome</keyword>
<evidence type="ECO:0000313" key="1">
    <source>
        <dbReference type="EMBL" id="MBB6451359.1"/>
    </source>
</evidence>
<accession>A0A841PRF7</accession>
<evidence type="ECO:0000313" key="2">
    <source>
        <dbReference type="Proteomes" id="UP000568839"/>
    </source>
</evidence>
<organism evidence="1 2">
    <name type="scientific">Geomicrobium halophilum</name>
    <dbReference type="NCBI Taxonomy" id="549000"/>
    <lineage>
        <taxon>Bacteria</taxon>
        <taxon>Bacillati</taxon>
        <taxon>Bacillota</taxon>
        <taxon>Bacilli</taxon>
        <taxon>Bacillales</taxon>
        <taxon>Geomicrobium</taxon>
    </lineage>
</organism>
<sequence>MKAIKVSKKGARQFLITKLGLGGAVDQNVATALRYLECVQLDPVAIIERNHHFVFFNRLKRYERSDMERHLRDRGAFEYFANAACLIPMEDFPLFKAKRKESVQDWNDKRYLYKDRIQTIYDELANRGPLPSKAFASDKKVVGAWDRPANAKTKETSHVLRMLFETGEIQVCGRHGSERYFALSQDVIPDQYQRESEELSEKEANERLVYKYLRAYRLIDGSDPRFGWQRMKAAKRQKKMDELMTNGTLIPVEIEDVSREYAVLKEDVDELIAFEAGRQKGTNTVTFLPPLDNIMWRRERIEDLFDFTYRWEIYIPPSKRRYGPYTLPILMGDQLIGRADPWMDRAKKVLTITIHEEGSWSKTRAQQVERAAIRLGKRLGAADVQLTKKL</sequence>
<dbReference type="Proteomes" id="UP000568839">
    <property type="component" value="Unassembled WGS sequence"/>
</dbReference>
<name>A0A841PRF7_9BACL</name>
<dbReference type="RefSeq" id="WP_184405440.1">
    <property type="nucleotide sequence ID" value="NZ_JACHHJ010000006.1"/>
</dbReference>
<comment type="caution">
    <text evidence="1">The sequence shown here is derived from an EMBL/GenBank/DDBJ whole genome shotgun (WGS) entry which is preliminary data.</text>
</comment>
<evidence type="ECO:0008006" key="3">
    <source>
        <dbReference type="Google" id="ProtNLM"/>
    </source>
</evidence>
<dbReference type="PANTHER" id="PTHR30528">
    <property type="entry name" value="CYTOPLASMIC PROTEIN"/>
    <property type="match status" value="1"/>
</dbReference>